<dbReference type="InterPro" id="IPR013128">
    <property type="entry name" value="Peptidase_C1A"/>
</dbReference>
<evidence type="ECO:0000259" key="8">
    <source>
        <dbReference type="SMART" id="SM00277"/>
    </source>
</evidence>
<dbReference type="PROSITE" id="PS00639">
    <property type="entry name" value="THIOL_PROTEASE_HIS"/>
    <property type="match status" value="1"/>
</dbReference>
<dbReference type="Gene3D" id="2.10.25.160">
    <property type="entry name" value="Granulin"/>
    <property type="match status" value="1"/>
</dbReference>
<dbReference type="FunFam" id="2.10.25.160:FF:000002">
    <property type="entry name" value="Cysteine protease 1"/>
    <property type="match status" value="1"/>
</dbReference>
<comment type="caution">
    <text evidence="11">The sequence shown here is derived from an EMBL/GenBank/DDBJ whole genome shotgun (WGS) entry which is preliminary data.</text>
</comment>
<feature type="chain" id="PRO_5044025058" evidence="7">
    <location>
        <begin position="25"/>
        <end position="471"/>
    </location>
</feature>
<dbReference type="InterPro" id="IPR000169">
    <property type="entry name" value="Pept_cys_AS"/>
</dbReference>
<keyword evidence="5" id="KW-1015">Disulfide bond</keyword>
<evidence type="ECO:0000256" key="3">
    <source>
        <dbReference type="ARBA" id="ARBA00022801"/>
    </source>
</evidence>
<evidence type="ECO:0000256" key="1">
    <source>
        <dbReference type="ARBA" id="ARBA00008455"/>
    </source>
</evidence>
<dbReference type="InterPro" id="IPR000668">
    <property type="entry name" value="Peptidase_C1A_C"/>
</dbReference>
<dbReference type="SUPFAM" id="SSF57277">
    <property type="entry name" value="Granulin repeat"/>
    <property type="match status" value="1"/>
</dbReference>
<dbReference type="FunFam" id="3.90.70.10:FF:000068">
    <property type="entry name" value="Cysteine protease 1"/>
    <property type="match status" value="1"/>
</dbReference>
<dbReference type="SMART" id="SM00277">
    <property type="entry name" value="GRAN"/>
    <property type="match status" value="1"/>
</dbReference>
<reference evidence="11 12" key="1">
    <citation type="journal article" date="2023" name="G3 (Bethesda)">
        <title>A chromosome-length genome assembly and annotation of blackberry (Rubus argutus, cv. 'Hillquist').</title>
        <authorList>
            <person name="Bruna T."/>
            <person name="Aryal R."/>
            <person name="Dudchenko O."/>
            <person name="Sargent D.J."/>
            <person name="Mead D."/>
            <person name="Buti M."/>
            <person name="Cavallini A."/>
            <person name="Hytonen T."/>
            <person name="Andres J."/>
            <person name="Pham M."/>
            <person name="Weisz D."/>
            <person name="Mascagni F."/>
            <person name="Usai G."/>
            <person name="Natali L."/>
            <person name="Bassil N."/>
            <person name="Fernandez G.E."/>
            <person name="Lomsadze A."/>
            <person name="Armour M."/>
            <person name="Olukolu B."/>
            <person name="Poorten T."/>
            <person name="Britton C."/>
            <person name="Davik J."/>
            <person name="Ashrafi H."/>
            <person name="Aiden E.L."/>
            <person name="Borodovsky M."/>
            <person name="Worthington M."/>
        </authorList>
    </citation>
    <scope>NUCLEOTIDE SEQUENCE [LARGE SCALE GENOMIC DNA]</scope>
    <source>
        <strain evidence="11">PI 553951</strain>
    </source>
</reference>
<feature type="domain" description="Peptidase C1A papain C-terminal" evidence="9">
    <location>
        <begin position="142"/>
        <end position="358"/>
    </location>
</feature>
<dbReference type="InterPro" id="IPR038765">
    <property type="entry name" value="Papain-like_cys_pep_sf"/>
</dbReference>
<evidence type="ECO:0000256" key="5">
    <source>
        <dbReference type="ARBA" id="ARBA00023157"/>
    </source>
</evidence>
<dbReference type="GO" id="GO:0008234">
    <property type="term" value="F:cysteine-type peptidase activity"/>
    <property type="evidence" value="ECO:0007669"/>
    <property type="project" value="UniProtKB-KW"/>
</dbReference>
<evidence type="ECO:0000313" key="12">
    <source>
        <dbReference type="Proteomes" id="UP001457282"/>
    </source>
</evidence>
<comment type="similarity">
    <text evidence="1">Belongs to the peptidase C1 family.</text>
</comment>
<dbReference type="PRINTS" id="PR00705">
    <property type="entry name" value="PAPAIN"/>
</dbReference>
<dbReference type="PANTHER" id="PTHR12411">
    <property type="entry name" value="CYSTEINE PROTEASE FAMILY C1-RELATED"/>
    <property type="match status" value="1"/>
</dbReference>
<dbReference type="InterPro" id="IPR013201">
    <property type="entry name" value="Prot_inhib_I29"/>
</dbReference>
<keyword evidence="4" id="KW-0788">Thiol protease</keyword>
<dbReference type="Pfam" id="PF00112">
    <property type="entry name" value="Peptidase_C1"/>
    <property type="match status" value="1"/>
</dbReference>
<dbReference type="InterPro" id="IPR000118">
    <property type="entry name" value="Granulin"/>
</dbReference>
<evidence type="ECO:0000256" key="2">
    <source>
        <dbReference type="ARBA" id="ARBA00022670"/>
    </source>
</evidence>
<feature type="domain" description="Cathepsin propeptide inhibitor" evidence="10">
    <location>
        <begin position="55"/>
        <end position="111"/>
    </location>
</feature>
<keyword evidence="3" id="KW-0378">Hydrolase</keyword>
<keyword evidence="6" id="KW-0325">Glycoprotein</keyword>
<keyword evidence="2" id="KW-0645">Protease</keyword>
<dbReference type="SUPFAM" id="SSF54001">
    <property type="entry name" value="Cysteine proteinases"/>
    <property type="match status" value="1"/>
</dbReference>
<keyword evidence="7" id="KW-0732">Signal</keyword>
<dbReference type="EMBL" id="JBEDUW010000002">
    <property type="protein sequence ID" value="KAK9946469.1"/>
    <property type="molecule type" value="Genomic_DNA"/>
</dbReference>
<evidence type="ECO:0000256" key="4">
    <source>
        <dbReference type="ARBA" id="ARBA00022807"/>
    </source>
</evidence>
<feature type="signal peptide" evidence="7">
    <location>
        <begin position="1"/>
        <end position="24"/>
    </location>
</feature>
<dbReference type="InterPro" id="IPR025661">
    <property type="entry name" value="Pept_asp_AS"/>
</dbReference>
<gene>
    <name evidence="11" type="ORF">M0R45_011934</name>
</gene>
<dbReference type="Proteomes" id="UP001457282">
    <property type="component" value="Unassembled WGS sequence"/>
</dbReference>
<organism evidence="11 12">
    <name type="scientific">Rubus argutus</name>
    <name type="common">Southern blackberry</name>
    <dbReference type="NCBI Taxonomy" id="59490"/>
    <lineage>
        <taxon>Eukaryota</taxon>
        <taxon>Viridiplantae</taxon>
        <taxon>Streptophyta</taxon>
        <taxon>Embryophyta</taxon>
        <taxon>Tracheophyta</taxon>
        <taxon>Spermatophyta</taxon>
        <taxon>Magnoliopsida</taxon>
        <taxon>eudicotyledons</taxon>
        <taxon>Gunneridae</taxon>
        <taxon>Pentapetalae</taxon>
        <taxon>rosids</taxon>
        <taxon>fabids</taxon>
        <taxon>Rosales</taxon>
        <taxon>Rosaceae</taxon>
        <taxon>Rosoideae</taxon>
        <taxon>Rosoideae incertae sedis</taxon>
        <taxon>Rubus</taxon>
    </lineage>
</organism>
<name>A0AAW1YE40_RUBAR</name>
<protein>
    <submittedName>
        <fullName evidence="11">Uncharacterized protein</fullName>
    </submittedName>
</protein>
<dbReference type="GO" id="GO:0006508">
    <property type="term" value="P:proteolysis"/>
    <property type="evidence" value="ECO:0007669"/>
    <property type="project" value="UniProtKB-KW"/>
</dbReference>
<dbReference type="Pfam" id="PF08246">
    <property type="entry name" value="Inhibitor_I29"/>
    <property type="match status" value="1"/>
</dbReference>
<evidence type="ECO:0000313" key="11">
    <source>
        <dbReference type="EMBL" id="KAK9946469.1"/>
    </source>
</evidence>
<sequence>MGPYRSSSPIMAILFLAMLALSSAVDMSIIAYDHSHGSSSSSASWRSDEEVMTIYEGWLAKHGKAYNGLGEKEKRFQIFKDNLRFVDDQNALNLTYKLGLNRFADLTNQEYRSTYLGTKPRAQNRLSNTKSDRYSPRVGDQLPDSVDWRKEGVVNPVKDQGQCGSCWAFSTISAVEGINKIVTGDLLSLSEQELVDCDKTYNEGCNGGLMDYAFEFIINNGGIDSEEDYPYKGYDSACDTYRKNAKVVSIDDYEDVPTNDEDALRKAVASQPIAVAIEGGGREFQLYSSGVFTGRCGTALDHGVTVVGYGTDHGVDYWIVRNSWGASWGEEGYIRMERNLGNTATGKCGIAMEASYPVKVGQNPPNPGPSPPSPIKPPQVCDNYYSCPESNTCCCIYEYANYCFAWGCCPLEGATCCDDHYSCCPSDYPVCNVNAGTCQLSKGNPMGVKALKRTPAKPHWALGGGAKRSSS</sequence>
<evidence type="ECO:0000256" key="7">
    <source>
        <dbReference type="SAM" id="SignalP"/>
    </source>
</evidence>
<dbReference type="SMART" id="SM00848">
    <property type="entry name" value="Inhibitor_I29"/>
    <property type="match status" value="1"/>
</dbReference>
<proteinExistence type="inferred from homology"/>
<feature type="domain" description="Granulins" evidence="8">
    <location>
        <begin position="381"/>
        <end position="438"/>
    </location>
</feature>
<evidence type="ECO:0000259" key="9">
    <source>
        <dbReference type="SMART" id="SM00645"/>
    </source>
</evidence>
<dbReference type="PROSITE" id="PS00640">
    <property type="entry name" value="THIOL_PROTEASE_ASN"/>
    <property type="match status" value="1"/>
</dbReference>
<dbReference type="AlphaFoldDB" id="A0AAW1YE40"/>
<dbReference type="PROSITE" id="PS00139">
    <property type="entry name" value="THIOL_PROTEASE_CYS"/>
    <property type="match status" value="1"/>
</dbReference>
<dbReference type="CDD" id="cd02248">
    <property type="entry name" value="Peptidase_C1A"/>
    <property type="match status" value="1"/>
</dbReference>
<accession>A0AAW1YE40</accession>
<dbReference type="Pfam" id="PF00396">
    <property type="entry name" value="Granulin"/>
    <property type="match status" value="1"/>
</dbReference>
<dbReference type="InterPro" id="IPR039417">
    <property type="entry name" value="Peptidase_C1A_papain-like"/>
</dbReference>
<dbReference type="InterPro" id="IPR037277">
    <property type="entry name" value="Granulin_sf"/>
</dbReference>
<dbReference type="SMART" id="SM00645">
    <property type="entry name" value="Pept_C1"/>
    <property type="match status" value="1"/>
</dbReference>
<dbReference type="InterPro" id="IPR025660">
    <property type="entry name" value="Pept_his_AS"/>
</dbReference>
<keyword evidence="12" id="KW-1185">Reference proteome</keyword>
<dbReference type="Gene3D" id="3.90.70.10">
    <property type="entry name" value="Cysteine proteinases"/>
    <property type="match status" value="1"/>
</dbReference>
<evidence type="ECO:0000256" key="6">
    <source>
        <dbReference type="ARBA" id="ARBA00023180"/>
    </source>
</evidence>
<evidence type="ECO:0000259" key="10">
    <source>
        <dbReference type="SMART" id="SM00848"/>
    </source>
</evidence>